<keyword evidence="2" id="KW-0560">Oxidoreductase</keyword>
<dbReference type="GO" id="GO:0005829">
    <property type="term" value="C:cytosol"/>
    <property type="evidence" value="ECO:0007669"/>
    <property type="project" value="TreeGrafter"/>
</dbReference>
<dbReference type="InterPro" id="IPR029903">
    <property type="entry name" value="RmlD-like-bd"/>
</dbReference>
<name>H1Z0D2_9EURY</name>
<keyword evidence="3" id="KW-1185">Reference proteome</keyword>
<dbReference type="EMBL" id="CM001436">
    <property type="protein sequence ID" value="EHQ34399.1"/>
    <property type="molecule type" value="Genomic_DNA"/>
</dbReference>
<dbReference type="Gene3D" id="3.40.50.720">
    <property type="entry name" value="NAD(P)-binding Rossmann-like Domain"/>
    <property type="match status" value="1"/>
</dbReference>
<dbReference type="InParanoid" id="H1Z0D2"/>
<dbReference type="AlphaFoldDB" id="H1Z0D2"/>
<dbReference type="SUPFAM" id="SSF51735">
    <property type="entry name" value="NAD(P)-binding Rossmann-fold domains"/>
    <property type="match status" value="1"/>
</dbReference>
<accession>H1Z0D2</accession>
<dbReference type="EC" id="1.1.1.133" evidence="2"/>
<dbReference type="Proteomes" id="UP000005741">
    <property type="component" value="Chromosome"/>
</dbReference>
<dbReference type="Pfam" id="PF04321">
    <property type="entry name" value="RmlD_sub_bind"/>
    <property type="match status" value="1"/>
</dbReference>
<dbReference type="PANTHER" id="PTHR10491:SF4">
    <property type="entry name" value="METHIONINE ADENOSYLTRANSFERASE 2 SUBUNIT BETA"/>
    <property type="match status" value="1"/>
</dbReference>
<evidence type="ECO:0000259" key="1">
    <source>
        <dbReference type="Pfam" id="PF04321"/>
    </source>
</evidence>
<gene>
    <name evidence="2" type="ORF">Metlim_0252</name>
</gene>
<evidence type="ECO:0000313" key="3">
    <source>
        <dbReference type="Proteomes" id="UP000005741"/>
    </source>
</evidence>
<protein>
    <submittedName>
        <fullName evidence="2">dTDP-4-dehydrorhamnose reductase</fullName>
        <ecNumber evidence="2">1.1.1.133</ecNumber>
    </submittedName>
</protein>
<reference evidence="2 3" key="1">
    <citation type="submission" date="2011-10" db="EMBL/GenBank/DDBJ databases">
        <title>The Improved High-Quality Draft genome of Methanoplanus limicola DSM 2279.</title>
        <authorList>
            <consortium name="US DOE Joint Genome Institute (JGI-PGF)"/>
            <person name="Lucas S."/>
            <person name="Copeland A."/>
            <person name="Lapidus A."/>
            <person name="Glavina del Rio T."/>
            <person name="Dalin E."/>
            <person name="Tice H."/>
            <person name="Bruce D."/>
            <person name="Goodwin L."/>
            <person name="Pitluck S."/>
            <person name="Peters L."/>
            <person name="Mikhailova N."/>
            <person name="Lu M."/>
            <person name="Kyrpides N."/>
            <person name="Mavromatis K."/>
            <person name="Ivanova N."/>
            <person name="Markowitz V."/>
            <person name="Cheng J.-F."/>
            <person name="Hugenholtz P."/>
            <person name="Woyke T."/>
            <person name="Wu D."/>
            <person name="Wirth R."/>
            <person name="Brambilla E.-M."/>
            <person name="Klenk H.-P."/>
            <person name="Eisen J.A."/>
        </authorList>
    </citation>
    <scope>NUCLEOTIDE SEQUENCE [LARGE SCALE GENOMIC DNA]</scope>
    <source>
        <strain evidence="2 3">DSM 2279</strain>
    </source>
</reference>
<feature type="domain" description="RmlD-like substrate binding" evidence="1">
    <location>
        <begin position="7"/>
        <end position="167"/>
    </location>
</feature>
<dbReference type="PATRIC" id="fig|937775.9.peg.294"/>
<dbReference type="CDD" id="cd05254">
    <property type="entry name" value="dTDP_HR_like_SDR_e"/>
    <property type="match status" value="1"/>
</dbReference>
<dbReference type="PANTHER" id="PTHR10491">
    <property type="entry name" value="DTDP-4-DEHYDRORHAMNOSE REDUCTASE"/>
    <property type="match status" value="1"/>
</dbReference>
<organism evidence="2 3">
    <name type="scientific">Methanoplanus limicola DSM 2279</name>
    <dbReference type="NCBI Taxonomy" id="937775"/>
    <lineage>
        <taxon>Archaea</taxon>
        <taxon>Methanobacteriati</taxon>
        <taxon>Methanobacteriota</taxon>
        <taxon>Stenosarchaea group</taxon>
        <taxon>Methanomicrobia</taxon>
        <taxon>Methanomicrobiales</taxon>
        <taxon>Methanomicrobiaceae</taxon>
        <taxon>Methanoplanus</taxon>
    </lineage>
</organism>
<evidence type="ECO:0000313" key="2">
    <source>
        <dbReference type="EMBL" id="EHQ34399.1"/>
    </source>
</evidence>
<dbReference type="GO" id="GO:0019305">
    <property type="term" value="P:dTDP-rhamnose biosynthetic process"/>
    <property type="evidence" value="ECO:0007669"/>
    <property type="project" value="TreeGrafter"/>
</dbReference>
<sequence>MVGINNKIMVLGANGMLGHKLIQVLSRDFEVVGTIRKGSDKYSEYPFFKDVKLIEGITADRFNTVSEVIQRENPDFVINCIGIVKQLPEAQDAIQSISINALFPHQLASICESTGGKLIHYSTDCVFSGNKGGYKENDFPDANDLYGRTKFLGEANYQNSLTLRTSIIGRELNEGHSLVEWFISQNGGSVKGFKKAIFSGLTTLEHGNILCKIINESPDLTGVWNLASEPISKFDLLDSIKKYYGLDITIESDESLVIDRSLDGSCFRNRTGIIVPNWEDMISEMYLDEVNYNI</sequence>
<dbReference type="GO" id="GO:0008831">
    <property type="term" value="F:dTDP-4-dehydrorhamnose reductase activity"/>
    <property type="evidence" value="ECO:0007669"/>
    <property type="project" value="UniProtKB-EC"/>
</dbReference>
<dbReference type="InterPro" id="IPR005913">
    <property type="entry name" value="dTDP_dehydrorham_reduct"/>
</dbReference>
<dbReference type="InterPro" id="IPR036291">
    <property type="entry name" value="NAD(P)-bd_dom_sf"/>
</dbReference>
<dbReference type="STRING" id="937775.Metlim_0252"/>
<dbReference type="OrthoDB" id="4907at2157"/>
<dbReference type="HOGENOM" id="CLU_045518_2_2_2"/>
<proteinExistence type="predicted"/>